<keyword evidence="3" id="KW-1185">Reference proteome</keyword>
<dbReference type="PANTHER" id="PTHR39201">
    <property type="entry name" value="EXPORTED PROTEIN-RELATED"/>
    <property type="match status" value="1"/>
</dbReference>
<sequence>MKRKIALISGLLVLLIGIFSLDFIRSHEHQKVTTSPVVVTKKGQNNKKLGQKGKVLIVFFSRSGTNYPGVTLKIGHTQRIANEIAQVTKGEKFEIRTAKAYPKNYEATVNQAENEQQRNARPKIVGPLPKISKYSTIFLGYPIWWGDIPMPVRSFMDAVDLNHKSVIPFSTNEGSGWGDSLETLKQQYPQADFRGGFEIQGQKADNAQKQIDSWLHSLGY</sequence>
<evidence type="ECO:0000313" key="3">
    <source>
        <dbReference type="Proteomes" id="UP001321804"/>
    </source>
</evidence>
<dbReference type="EMBL" id="AP026801">
    <property type="protein sequence ID" value="BDR57057.1"/>
    <property type="molecule type" value="Genomic_DNA"/>
</dbReference>
<gene>
    <name evidence="2" type="ORF">KIMC2_16190</name>
</gene>
<accession>A0AAU9DJU7</accession>
<feature type="domain" description="Flavodoxin-like" evidence="1">
    <location>
        <begin position="75"/>
        <end position="208"/>
    </location>
</feature>
<dbReference type="InterPro" id="IPR029039">
    <property type="entry name" value="Flavoprotein-like_sf"/>
</dbReference>
<organism evidence="2 3">
    <name type="scientific">Xylocopilactobacillus apis</name>
    <dbReference type="NCBI Taxonomy" id="2932183"/>
    <lineage>
        <taxon>Bacteria</taxon>
        <taxon>Bacillati</taxon>
        <taxon>Bacillota</taxon>
        <taxon>Bacilli</taxon>
        <taxon>Lactobacillales</taxon>
        <taxon>Lactobacillaceae</taxon>
        <taxon>Xylocopilactobacillus</taxon>
    </lineage>
</organism>
<reference evidence="2 3" key="1">
    <citation type="journal article" date="2023" name="Microbiol. Spectr.">
        <title>Symbiosis of Carpenter Bees with Uncharacterized Lactic Acid Bacteria Showing NAD Auxotrophy.</title>
        <authorList>
            <person name="Kawasaki S."/>
            <person name="Ozawa K."/>
            <person name="Mori T."/>
            <person name="Yamamoto A."/>
            <person name="Ito M."/>
            <person name="Ohkuma M."/>
            <person name="Sakamoto M."/>
            <person name="Matsutani M."/>
        </authorList>
    </citation>
    <scope>NUCLEOTIDE SEQUENCE [LARGE SCALE GENOMIC DNA]</scope>
    <source>
        <strain evidence="2 3">KimC2</strain>
    </source>
</reference>
<dbReference type="RefSeq" id="WP_317695794.1">
    <property type="nucleotide sequence ID" value="NZ_AP026801.1"/>
</dbReference>
<dbReference type="AlphaFoldDB" id="A0AAU9DJU7"/>
<name>A0AAU9DJU7_9LACO</name>
<dbReference type="KEGG" id="xak:KIMC2_16190"/>
<dbReference type="SUPFAM" id="SSF52218">
    <property type="entry name" value="Flavoproteins"/>
    <property type="match status" value="1"/>
</dbReference>
<dbReference type="GO" id="GO:0016651">
    <property type="term" value="F:oxidoreductase activity, acting on NAD(P)H"/>
    <property type="evidence" value="ECO:0007669"/>
    <property type="project" value="UniProtKB-ARBA"/>
</dbReference>
<dbReference type="PANTHER" id="PTHR39201:SF1">
    <property type="entry name" value="FLAVODOXIN-LIKE DOMAIN-CONTAINING PROTEIN"/>
    <property type="match status" value="1"/>
</dbReference>
<dbReference type="Proteomes" id="UP001321804">
    <property type="component" value="Chromosome"/>
</dbReference>
<proteinExistence type="predicted"/>
<evidence type="ECO:0000313" key="2">
    <source>
        <dbReference type="EMBL" id="BDR57057.1"/>
    </source>
</evidence>
<dbReference type="Gene3D" id="3.40.50.360">
    <property type="match status" value="1"/>
</dbReference>
<dbReference type="GO" id="GO:0010181">
    <property type="term" value="F:FMN binding"/>
    <property type="evidence" value="ECO:0007669"/>
    <property type="project" value="InterPro"/>
</dbReference>
<evidence type="ECO:0000259" key="1">
    <source>
        <dbReference type="Pfam" id="PF12682"/>
    </source>
</evidence>
<protein>
    <submittedName>
        <fullName evidence="2">Flavodoxin</fullName>
    </submittedName>
</protein>
<dbReference type="Pfam" id="PF12682">
    <property type="entry name" value="Flavodoxin_4"/>
    <property type="match status" value="1"/>
</dbReference>
<dbReference type="InterPro" id="IPR008254">
    <property type="entry name" value="Flavodoxin/NO_synth"/>
</dbReference>